<dbReference type="Pfam" id="PF08246">
    <property type="entry name" value="Inhibitor_I29"/>
    <property type="match status" value="1"/>
</dbReference>
<organism evidence="4 6">
    <name type="scientific">Didymodactylos carnosus</name>
    <dbReference type="NCBI Taxonomy" id="1234261"/>
    <lineage>
        <taxon>Eukaryota</taxon>
        <taxon>Metazoa</taxon>
        <taxon>Spiralia</taxon>
        <taxon>Gnathifera</taxon>
        <taxon>Rotifera</taxon>
        <taxon>Eurotatoria</taxon>
        <taxon>Bdelloidea</taxon>
        <taxon>Philodinida</taxon>
        <taxon>Philodinidae</taxon>
        <taxon>Didymodactylos</taxon>
    </lineage>
</organism>
<comment type="similarity">
    <text evidence="1">Belongs to the peptidase C1 family.</text>
</comment>
<dbReference type="GO" id="GO:0006508">
    <property type="term" value="P:proteolysis"/>
    <property type="evidence" value="ECO:0007669"/>
    <property type="project" value="InterPro"/>
</dbReference>
<dbReference type="Proteomes" id="UP000681722">
    <property type="component" value="Unassembled WGS sequence"/>
</dbReference>
<dbReference type="InterPro" id="IPR013201">
    <property type="entry name" value="Prot_inhib_I29"/>
</dbReference>
<dbReference type="InterPro" id="IPR000668">
    <property type="entry name" value="Peptidase_C1A_C"/>
</dbReference>
<name>A0A815BKB8_9BILA</name>
<dbReference type="Gene3D" id="3.90.70.10">
    <property type="entry name" value="Cysteine proteinases"/>
    <property type="match status" value="1"/>
</dbReference>
<reference evidence="4" key="1">
    <citation type="submission" date="2021-02" db="EMBL/GenBank/DDBJ databases">
        <authorList>
            <person name="Nowell W R."/>
        </authorList>
    </citation>
    <scope>NUCLEOTIDE SEQUENCE</scope>
</reference>
<dbReference type="EMBL" id="CAJOBC010023640">
    <property type="protein sequence ID" value="CAF4059861.1"/>
    <property type="molecule type" value="Genomic_DNA"/>
</dbReference>
<keyword evidence="6" id="KW-1185">Reference proteome</keyword>
<feature type="domain" description="Cathepsin propeptide inhibitor" evidence="3">
    <location>
        <begin position="50"/>
        <end position="103"/>
    </location>
</feature>
<evidence type="ECO:0000313" key="4">
    <source>
        <dbReference type="EMBL" id="CAF1271518.1"/>
    </source>
</evidence>
<dbReference type="SUPFAM" id="SSF54001">
    <property type="entry name" value="Cysteine proteinases"/>
    <property type="match status" value="1"/>
</dbReference>
<evidence type="ECO:0000259" key="3">
    <source>
        <dbReference type="SMART" id="SM00848"/>
    </source>
</evidence>
<accession>A0A815BKB8</accession>
<dbReference type="InterPro" id="IPR013128">
    <property type="entry name" value="Peptidase_C1A"/>
</dbReference>
<evidence type="ECO:0000313" key="5">
    <source>
        <dbReference type="EMBL" id="CAF4059861.1"/>
    </source>
</evidence>
<dbReference type="AlphaFoldDB" id="A0A815BKB8"/>
<feature type="non-terminal residue" evidence="4">
    <location>
        <position position="1"/>
    </location>
</feature>
<gene>
    <name evidence="4" type="ORF">GPM918_LOCUS27104</name>
    <name evidence="5" type="ORF">SRO942_LOCUS27378</name>
</gene>
<evidence type="ECO:0000256" key="1">
    <source>
        <dbReference type="ARBA" id="ARBA00008455"/>
    </source>
</evidence>
<dbReference type="EMBL" id="CAJNOQ010011228">
    <property type="protein sequence ID" value="CAF1271518.1"/>
    <property type="molecule type" value="Genomic_DNA"/>
</dbReference>
<dbReference type="Proteomes" id="UP000663829">
    <property type="component" value="Unassembled WGS sequence"/>
</dbReference>
<feature type="domain" description="Peptidase C1A papain C-terminal" evidence="2">
    <location>
        <begin position="128"/>
        <end position="268"/>
    </location>
</feature>
<evidence type="ECO:0000313" key="6">
    <source>
        <dbReference type="Proteomes" id="UP000663829"/>
    </source>
</evidence>
<dbReference type="GO" id="GO:0008234">
    <property type="term" value="F:cysteine-type peptidase activity"/>
    <property type="evidence" value="ECO:0007669"/>
    <property type="project" value="InterPro"/>
</dbReference>
<sequence>MEEHWLIISEAGVDKVGAFWKDFIRRHHVLCVGFIYCLTVTANFDAESEWQKFKEQKHYSSSTEENLRKQIFFDNVKRINNHQLSSKYSLKLNSFSDKISQELVQPFRMTSKYERINVHHRHNGSFVPPESFDWRTKGVITKVRNQGQSGDGVAFAAVESIESLYAIQTKNLEEGSVERVSDCCPQHLVPFDCIKKLGGICHAADYPKPTGDCDPTACKPFATFNKVTQLKSKNEDDMVTIIQDSPLFVGIDASETSFQFYSTVTTSW</sequence>
<dbReference type="Pfam" id="PF00112">
    <property type="entry name" value="Peptidase_C1"/>
    <property type="match status" value="1"/>
</dbReference>
<dbReference type="SMART" id="SM00848">
    <property type="entry name" value="Inhibitor_I29"/>
    <property type="match status" value="1"/>
</dbReference>
<dbReference type="OrthoDB" id="10253408at2759"/>
<dbReference type="InterPro" id="IPR038765">
    <property type="entry name" value="Papain-like_cys_pep_sf"/>
</dbReference>
<dbReference type="PANTHER" id="PTHR12411">
    <property type="entry name" value="CYSTEINE PROTEASE FAMILY C1-RELATED"/>
    <property type="match status" value="1"/>
</dbReference>
<evidence type="ECO:0000259" key="2">
    <source>
        <dbReference type="SMART" id="SM00645"/>
    </source>
</evidence>
<comment type="caution">
    <text evidence="4">The sequence shown here is derived from an EMBL/GenBank/DDBJ whole genome shotgun (WGS) entry which is preliminary data.</text>
</comment>
<proteinExistence type="inferred from homology"/>
<protein>
    <submittedName>
        <fullName evidence="4">Uncharacterized protein</fullName>
    </submittedName>
</protein>
<dbReference type="SMART" id="SM00645">
    <property type="entry name" value="Pept_C1"/>
    <property type="match status" value="1"/>
</dbReference>